<reference evidence="9" key="1">
    <citation type="submission" date="2021-03" db="EMBL/GenBank/DDBJ databases">
        <title>Revisited historic fungal species revealed as producer of novel bioactive compounds through whole genome sequencing and comparative genomics.</title>
        <authorList>
            <person name="Vignolle G.A."/>
            <person name="Hochenegger N."/>
            <person name="Mach R.L."/>
            <person name="Mach-Aigner A.R."/>
            <person name="Javad Rahimi M."/>
            <person name="Salim K.A."/>
            <person name="Chan C.M."/>
            <person name="Lim L.B.L."/>
            <person name="Cai F."/>
            <person name="Druzhinina I.S."/>
            <person name="U'Ren J.M."/>
            <person name="Derntl C."/>
        </authorList>
    </citation>
    <scope>NUCLEOTIDE SEQUENCE</scope>
    <source>
        <strain evidence="9">TUCIM 5799</strain>
    </source>
</reference>
<protein>
    <recommendedName>
        <fullName evidence="8">Major facilitator superfamily (MFS) profile domain-containing protein</fullName>
    </recommendedName>
</protein>
<feature type="transmembrane region" description="Helical" evidence="7">
    <location>
        <begin position="517"/>
        <end position="541"/>
    </location>
</feature>
<dbReference type="InterPro" id="IPR011701">
    <property type="entry name" value="MFS"/>
</dbReference>
<keyword evidence="10" id="KW-1185">Reference proteome</keyword>
<dbReference type="InterPro" id="IPR036259">
    <property type="entry name" value="MFS_trans_sf"/>
</dbReference>
<evidence type="ECO:0000256" key="7">
    <source>
        <dbReference type="SAM" id="Phobius"/>
    </source>
</evidence>
<feature type="transmembrane region" description="Helical" evidence="7">
    <location>
        <begin position="380"/>
        <end position="401"/>
    </location>
</feature>
<dbReference type="AlphaFoldDB" id="A0A9P9WY77"/>
<dbReference type="Gene3D" id="1.20.1250.20">
    <property type="entry name" value="MFS general substrate transporter like domains"/>
    <property type="match status" value="2"/>
</dbReference>
<feature type="transmembrane region" description="Helical" evidence="7">
    <location>
        <begin position="323"/>
        <end position="344"/>
    </location>
</feature>
<feature type="domain" description="Major facilitator superfamily (MFS) profile" evidence="8">
    <location>
        <begin position="56"/>
        <end position="544"/>
    </location>
</feature>
<feature type="transmembrane region" description="Helical" evidence="7">
    <location>
        <begin position="413"/>
        <end position="435"/>
    </location>
</feature>
<keyword evidence="3 7" id="KW-0812">Transmembrane</keyword>
<dbReference type="FunFam" id="1.20.1720.10:FF:000012">
    <property type="entry name" value="MFS toxin efflux pump (AflT)"/>
    <property type="match status" value="1"/>
</dbReference>
<feature type="transmembrane region" description="Helical" evidence="7">
    <location>
        <begin position="146"/>
        <end position="170"/>
    </location>
</feature>
<feature type="transmembrane region" description="Helical" evidence="7">
    <location>
        <begin position="356"/>
        <end position="373"/>
    </location>
</feature>
<evidence type="ECO:0000313" key="10">
    <source>
        <dbReference type="Proteomes" id="UP000829685"/>
    </source>
</evidence>
<feature type="compositionally biased region" description="Basic and acidic residues" evidence="6">
    <location>
        <begin position="22"/>
        <end position="31"/>
    </location>
</feature>
<dbReference type="Proteomes" id="UP000829685">
    <property type="component" value="Unassembled WGS sequence"/>
</dbReference>
<evidence type="ECO:0000256" key="1">
    <source>
        <dbReference type="ARBA" id="ARBA00004141"/>
    </source>
</evidence>
<keyword evidence="2" id="KW-0813">Transport</keyword>
<dbReference type="InterPro" id="IPR020846">
    <property type="entry name" value="MFS_dom"/>
</dbReference>
<feature type="transmembrane region" description="Helical" evidence="7">
    <location>
        <begin position="447"/>
        <end position="465"/>
    </location>
</feature>
<evidence type="ECO:0000256" key="5">
    <source>
        <dbReference type="ARBA" id="ARBA00023136"/>
    </source>
</evidence>
<evidence type="ECO:0000313" key="9">
    <source>
        <dbReference type="EMBL" id="KAI1881468.1"/>
    </source>
</evidence>
<keyword evidence="4 7" id="KW-1133">Transmembrane helix</keyword>
<evidence type="ECO:0000259" key="8">
    <source>
        <dbReference type="PROSITE" id="PS50850"/>
    </source>
</evidence>
<evidence type="ECO:0000256" key="4">
    <source>
        <dbReference type="ARBA" id="ARBA00022989"/>
    </source>
</evidence>
<dbReference type="Pfam" id="PF07690">
    <property type="entry name" value="MFS_1"/>
    <property type="match status" value="1"/>
</dbReference>
<dbReference type="GO" id="GO:0005886">
    <property type="term" value="C:plasma membrane"/>
    <property type="evidence" value="ECO:0007669"/>
    <property type="project" value="TreeGrafter"/>
</dbReference>
<keyword evidence="5 7" id="KW-0472">Membrane</keyword>
<comment type="caution">
    <text evidence="9">The sequence shown here is derived from an EMBL/GenBank/DDBJ whole genome shotgun (WGS) entry which is preliminary data.</text>
</comment>
<dbReference type="PROSITE" id="PS50850">
    <property type="entry name" value="MFS"/>
    <property type="match status" value="1"/>
</dbReference>
<feature type="transmembrane region" description="Helical" evidence="7">
    <location>
        <begin position="282"/>
        <end position="302"/>
    </location>
</feature>
<comment type="subcellular location">
    <subcellularLocation>
        <location evidence="1">Membrane</location>
        <topology evidence="1">Multi-pass membrane protein</topology>
    </subcellularLocation>
</comment>
<evidence type="ECO:0000256" key="6">
    <source>
        <dbReference type="SAM" id="MobiDB-lite"/>
    </source>
</evidence>
<dbReference type="PANTHER" id="PTHR23501">
    <property type="entry name" value="MAJOR FACILITATOR SUPERFAMILY"/>
    <property type="match status" value="1"/>
</dbReference>
<feature type="transmembrane region" description="Helical" evidence="7">
    <location>
        <begin position="207"/>
        <end position="230"/>
    </location>
</feature>
<feature type="transmembrane region" description="Helical" evidence="7">
    <location>
        <begin position="182"/>
        <end position="201"/>
    </location>
</feature>
<feature type="transmembrane region" description="Helical" evidence="7">
    <location>
        <begin position="53"/>
        <end position="79"/>
    </location>
</feature>
<dbReference type="EMBL" id="JAFIMR010000001">
    <property type="protein sequence ID" value="KAI1881468.1"/>
    <property type="molecule type" value="Genomic_DNA"/>
</dbReference>
<dbReference type="GO" id="GO:0022857">
    <property type="term" value="F:transmembrane transporter activity"/>
    <property type="evidence" value="ECO:0007669"/>
    <property type="project" value="InterPro"/>
</dbReference>
<feature type="transmembrane region" description="Helical" evidence="7">
    <location>
        <begin position="121"/>
        <end position="140"/>
    </location>
</feature>
<feature type="compositionally biased region" description="Basic and acidic residues" evidence="6">
    <location>
        <begin position="600"/>
        <end position="609"/>
    </location>
</feature>
<feature type="compositionally biased region" description="Polar residues" evidence="6">
    <location>
        <begin position="577"/>
        <end position="586"/>
    </location>
</feature>
<dbReference type="FunFam" id="1.20.1250.20:FF:000196">
    <property type="entry name" value="MFS toxin efflux pump (AflT)"/>
    <property type="match status" value="1"/>
</dbReference>
<evidence type="ECO:0000256" key="2">
    <source>
        <dbReference type="ARBA" id="ARBA00022448"/>
    </source>
</evidence>
<dbReference type="CDD" id="cd17502">
    <property type="entry name" value="MFS_Azr1_MDR_like"/>
    <property type="match status" value="1"/>
</dbReference>
<organism evidence="9 10">
    <name type="scientific">Neoarthrinium moseri</name>
    <dbReference type="NCBI Taxonomy" id="1658444"/>
    <lineage>
        <taxon>Eukaryota</taxon>
        <taxon>Fungi</taxon>
        <taxon>Dikarya</taxon>
        <taxon>Ascomycota</taxon>
        <taxon>Pezizomycotina</taxon>
        <taxon>Sordariomycetes</taxon>
        <taxon>Xylariomycetidae</taxon>
        <taxon>Amphisphaeriales</taxon>
        <taxon>Apiosporaceae</taxon>
        <taxon>Neoarthrinium</taxon>
    </lineage>
</organism>
<sequence>MSTTSSMTEKKSQATVQPADGDSTKDVEKLDGANPPSEEDEAEANFQPKSMKFWATMVSIFMALFLVALDRTIIGTAIPRITVEFQSLGDIGWYGSAYQLTTSACQLMFGRIYKFYDIKKTFFFCIAIFEIGSAVCGAAPNSIAFILGRAIAGLGSAGIFSGVMMIMVPLIPLRKRPMFQGFFGAIFGIASVMGPLIGGGFTDSTVSWRWCFYVNLPIGAVAVACLIFTLKLPKTNHETVSIWKQFVRLDPLGTFFFVPSVVSLLLALQWGGSTYAWNSSRIIALLVVFAVLWLAFCAVQVLKPETATVPPRIITQRTVLAASIFMFCVAGSMMMIVFYLPLWFQVVQGVSAVKSGIYTIPIVLSMVVASIMSGGVTQKIGYYVPAMIISPSLLAVGEGLMSTFSPGESSSRWIGYQFLAGFGLGIGMQSSGLAVQAVLGRPDVPTGVSIIFFMQQLGGAIFTSVGQNLLSTYLVDELSGVIPGGDAAGIVGSGATDIVSKVPENLRDTILQIYNHAITRIFLCGMGVALVAAVAALFVEWKNIKKTGPRRAPTPAGSDKTATESTTSEEAPKPADQTASPSSARQSTEKTKSVPATDIAKGKEAEATH</sequence>
<feature type="region of interest" description="Disordered" evidence="6">
    <location>
        <begin position="1"/>
        <end position="44"/>
    </location>
</feature>
<proteinExistence type="predicted"/>
<feature type="region of interest" description="Disordered" evidence="6">
    <location>
        <begin position="547"/>
        <end position="609"/>
    </location>
</feature>
<feature type="transmembrane region" description="Helical" evidence="7">
    <location>
        <begin position="251"/>
        <end position="270"/>
    </location>
</feature>
<gene>
    <name evidence="9" type="ORF">JX265_000294</name>
</gene>
<name>A0A9P9WY77_9PEZI</name>
<evidence type="ECO:0000256" key="3">
    <source>
        <dbReference type="ARBA" id="ARBA00022692"/>
    </source>
</evidence>
<dbReference type="SUPFAM" id="SSF103473">
    <property type="entry name" value="MFS general substrate transporter"/>
    <property type="match status" value="1"/>
</dbReference>
<dbReference type="PANTHER" id="PTHR23501:SF201">
    <property type="entry name" value="MFS AFLATOXIN EFFLUX PUMP"/>
    <property type="match status" value="1"/>
</dbReference>
<accession>A0A9P9WY77</accession>